<feature type="domain" description="Gp5/Type VI secretion system Vgr protein OB-fold" evidence="1">
    <location>
        <begin position="21"/>
        <end position="95"/>
    </location>
</feature>
<evidence type="ECO:0000313" key="3">
    <source>
        <dbReference type="Proteomes" id="UP000315439"/>
    </source>
</evidence>
<sequence>MNFNRIEDVETWIRTHFFGKYRGTVVDNLDILGQKGRLKVEVPAVLGDQAIWAMPCVPYAGSDVGFYFLPPTGAGVWIEFEGGDPSYPIWTGCFWADGELPSEILTSDTRILKTENTHFKVDDLIGDVELTNTQGATTTWSLDISDSVGPSTHTVGAVGVVSESTPGKVEVGPAGVTINNGAFKVT</sequence>
<dbReference type="Proteomes" id="UP000315439">
    <property type="component" value="Unassembled WGS sequence"/>
</dbReference>
<dbReference type="EMBL" id="VIKS01000006">
    <property type="protein sequence ID" value="TQV87763.1"/>
    <property type="molecule type" value="Genomic_DNA"/>
</dbReference>
<protein>
    <submittedName>
        <fullName evidence="2">Baseplate assembly protein</fullName>
    </submittedName>
</protein>
<evidence type="ECO:0000313" key="2">
    <source>
        <dbReference type="EMBL" id="TQV87763.1"/>
    </source>
</evidence>
<dbReference type="InterPro" id="IPR006531">
    <property type="entry name" value="Gp5/Vgr_OB"/>
</dbReference>
<dbReference type="Gene3D" id="2.40.50.230">
    <property type="entry name" value="Gp5 N-terminal domain"/>
    <property type="match status" value="1"/>
</dbReference>
<dbReference type="OrthoDB" id="9762420at2"/>
<evidence type="ECO:0000259" key="1">
    <source>
        <dbReference type="Pfam" id="PF04717"/>
    </source>
</evidence>
<gene>
    <name evidence="2" type="ORF">FLL46_10275</name>
</gene>
<dbReference type="SUPFAM" id="SSF69255">
    <property type="entry name" value="gp5 N-terminal domain-like"/>
    <property type="match status" value="1"/>
</dbReference>
<keyword evidence="3" id="KW-1185">Reference proteome</keyword>
<proteinExistence type="predicted"/>
<dbReference type="AlphaFoldDB" id="A0A545UEE8"/>
<dbReference type="InterPro" id="IPR037026">
    <property type="entry name" value="Vgr_OB-fold_dom_sf"/>
</dbReference>
<accession>A0A545UEE8</accession>
<name>A0A545UEE8_9GAMM</name>
<reference evidence="2 3" key="1">
    <citation type="submission" date="2019-07" db="EMBL/GenBank/DDBJ databases">
        <title>Draft genome for Aliikangiella sp. M105.</title>
        <authorList>
            <person name="Wang G."/>
        </authorList>
    </citation>
    <scope>NUCLEOTIDE SEQUENCE [LARGE SCALE GENOMIC DNA]</scope>
    <source>
        <strain evidence="2 3">M105</strain>
    </source>
</reference>
<comment type="caution">
    <text evidence="2">The sequence shown here is derived from an EMBL/GenBank/DDBJ whole genome shotgun (WGS) entry which is preliminary data.</text>
</comment>
<dbReference type="RefSeq" id="WP_142893424.1">
    <property type="nucleotide sequence ID" value="NZ_ML660163.1"/>
</dbReference>
<organism evidence="2 3">
    <name type="scientific">Aliikangiella coralliicola</name>
    <dbReference type="NCBI Taxonomy" id="2592383"/>
    <lineage>
        <taxon>Bacteria</taxon>
        <taxon>Pseudomonadati</taxon>
        <taxon>Pseudomonadota</taxon>
        <taxon>Gammaproteobacteria</taxon>
        <taxon>Oceanospirillales</taxon>
        <taxon>Pleioneaceae</taxon>
        <taxon>Aliikangiella</taxon>
    </lineage>
</organism>
<dbReference type="Pfam" id="PF04717">
    <property type="entry name" value="Phage_base_V"/>
    <property type="match status" value="1"/>
</dbReference>